<dbReference type="AlphaFoldDB" id="A0A7J5C264"/>
<protein>
    <recommendedName>
        <fullName evidence="4">DUF4097 domain-containing protein</fullName>
    </recommendedName>
</protein>
<dbReference type="EMBL" id="WBJZ01000001">
    <property type="protein sequence ID" value="KAB1662553.1"/>
    <property type="molecule type" value="Genomic_DNA"/>
</dbReference>
<organism evidence="2 3">
    <name type="scientific">Pseudoclavibacter chungangensis</name>
    <dbReference type="NCBI Taxonomy" id="587635"/>
    <lineage>
        <taxon>Bacteria</taxon>
        <taxon>Bacillati</taxon>
        <taxon>Actinomycetota</taxon>
        <taxon>Actinomycetes</taxon>
        <taxon>Micrococcales</taxon>
        <taxon>Microbacteriaceae</taxon>
        <taxon>Pseudoclavibacter</taxon>
    </lineage>
</organism>
<feature type="compositionally biased region" description="Basic and acidic residues" evidence="1">
    <location>
        <begin position="291"/>
        <end position="306"/>
    </location>
</feature>
<feature type="region of interest" description="Disordered" evidence="1">
    <location>
        <begin position="265"/>
        <end position="334"/>
    </location>
</feature>
<evidence type="ECO:0000313" key="2">
    <source>
        <dbReference type="EMBL" id="KAB1662553.1"/>
    </source>
</evidence>
<reference evidence="2 3" key="1">
    <citation type="submission" date="2019-09" db="EMBL/GenBank/DDBJ databases">
        <title>Phylogeny of genus Pseudoclavibacter and closely related genus.</title>
        <authorList>
            <person name="Li Y."/>
        </authorList>
    </citation>
    <scope>NUCLEOTIDE SEQUENCE [LARGE SCALE GENOMIC DNA]</scope>
    <source>
        <strain evidence="2 3">DSM 23821</strain>
    </source>
</reference>
<dbReference type="RefSeq" id="WP_158038986.1">
    <property type="nucleotide sequence ID" value="NZ_JACCFV010000001.1"/>
</dbReference>
<evidence type="ECO:0000256" key="1">
    <source>
        <dbReference type="SAM" id="MobiDB-lite"/>
    </source>
</evidence>
<accession>A0A7J5C264</accession>
<keyword evidence="3" id="KW-1185">Reference proteome</keyword>
<dbReference type="Proteomes" id="UP000467240">
    <property type="component" value="Unassembled WGS sequence"/>
</dbReference>
<comment type="caution">
    <text evidence="2">The sequence shown here is derived from an EMBL/GenBank/DDBJ whole genome shotgun (WGS) entry which is preliminary data.</text>
</comment>
<name>A0A7J5C264_9MICO</name>
<feature type="compositionally biased region" description="Basic and acidic residues" evidence="1">
    <location>
        <begin position="323"/>
        <end position="334"/>
    </location>
</feature>
<sequence>MAIEQWLVDGPKTIDLETVRRVRVDLAGGTVNIIGHDDPTARVEVTSVSGRDLKVAIDGDTLVIDHPQLSLTDITISAQTLWNKPSADISVLVPTRVDVAVRAITAEVLVVGVDGDIDVRTVGGEQFLDRTTGRVSLASVGGELSVRDHRGAVTTKTASGDVTVSGALTSFSGNTVTGSTLVDVTSGLPDRIRNASVSGPVTLRLPADAQPSYRVSSVTALTQLDDLVVQPLRGSTYVTPPEQYERNMTDVHLNTVGGQITVLRSGRTSDVATADRPTSPPVAARSAPPRDVPDEFHVRLDKRVADASESLGVGADDAADPDSSERPDTDGSNA</sequence>
<evidence type="ECO:0008006" key="4">
    <source>
        <dbReference type="Google" id="ProtNLM"/>
    </source>
</evidence>
<evidence type="ECO:0000313" key="3">
    <source>
        <dbReference type="Proteomes" id="UP000467240"/>
    </source>
</evidence>
<gene>
    <name evidence="2" type="ORF">F8O01_01000</name>
</gene>
<dbReference type="OrthoDB" id="3232569at2"/>
<proteinExistence type="predicted"/>